<proteinExistence type="predicted"/>
<reference evidence="2 3" key="1">
    <citation type="submission" date="2011-02" db="EMBL/GenBank/DDBJ databases">
        <authorList>
            <person name="Muzny D."/>
            <person name="Qin X."/>
            <person name="Deng J."/>
            <person name="Jiang H."/>
            <person name="Liu Y."/>
            <person name="Qu J."/>
            <person name="Song X.-Z."/>
            <person name="Zhang L."/>
            <person name="Thornton R."/>
            <person name="Coyle M."/>
            <person name="Francisco L."/>
            <person name="Jackson L."/>
            <person name="Javaid M."/>
            <person name="Korchina V."/>
            <person name="Kovar C."/>
            <person name="Mata R."/>
            <person name="Mathew T."/>
            <person name="Ngo R."/>
            <person name="Nguyen L."/>
            <person name="Nguyen N."/>
            <person name="Okwuonu G."/>
            <person name="Ongeri F."/>
            <person name="Pham C."/>
            <person name="Simmons D."/>
            <person name="Wilczek-Boney K."/>
            <person name="Hale W."/>
            <person name="Jakkamsetti A."/>
            <person name="Pham P."/>
            <person name="Ruth R."/>
            <person name="San Lucas F."/>
            <person name="Warren J."/>
            <person name="Zhang J."/>
            <person name="Zhao Z."/>
            <person name="Zhou C."/>
            <person name="Zhu D."/>
            <person name="Lee S."/>
            <person name="Bess C."/>
            <person name="Blankenburg K."/>
            <person name="Forbes L."/>
            <person name="Fu Q."/>
            <person name="Gubbala S."/>
            <person name="Hirani K."/>
            <person name="Jayaseelan J.C."/>
            <person name="Lara F."/>
            <person name="Munidasa M."/>
            <person name="Palculict T."/>
            <person name="Patil S."/>
            <person name="Pu L.-L."/>
            <person name="Saada N."/>
            <person name="Tang L."/>
            <person name="Weissenberger G."/>
            <person name="Zhu Y."/>
            <person name="Hemphill L."/>
            <person name="Shang Y."/>
            <person name="Youmans B."/>
            <person name="Ayvaz T."/>
            <person name="Ross M."/>
            <person name="Santibanez J."/>
            <person name="Aqrawi P."/>
            <person name="Gross S."/>
            <person name="Joshi V."/>
            <person name="Fowler G."/>
            <person name="Nazareth L."/>
            <person name="Reid J."/>
            <person name="Worley K."/>
            <person name="Petrosino J."/>
            <person name="Highlander S."/>
            <person name="Gibbs R."/>
        </authorList>
    </citation>
    <scope>NUCLEOTIDE SEQUENCE [LARGE SCALE GENOMIC DNA]</scope>
    <source>
        <strain evidence="2 3">ATCC BAA-1200</strain>
    </source>
</reference>
<protein>
    <submittedName>
        <fullName evidence="2">Uncharacterized protein</fullName>
    </submittedName>
</protein>
<dbReference type="AlphaFoldDB" id="F2BBC2"/>
<accession>F2BBC2</accession>
<comment type="caution">
    <text evidence="2">The sequence shown here is derived from an EMBL/GenBank/DDBJ whole genome shotgun (WGS) entry which is preliminary data.</text>
</comment>
<name>F2BBC2_9NEIS</name>
<dbReference type="HOGENOM" id="CLU_3138071_0_0_4"/>
<evidence type="ECO:0000256" key="1">
    <source>
        <dbReference type="SAM" id="MobiDB-lite"/>
    </source>
</evidence>
<dbReference type="Proteomes" id="UP000004105">
    <property type="component" value="Unassembled WGS sequence"/>
</dbReference>
<feature type="region of interest" description="Disordered" evidence="1">
    <location>
        <begin position="1"/>
        <end position="49"/>
    </location>
</feature>
<gene>
    <name evidence="2" type="ORF">HMPREF9123_1027</name>
</gene>
<evidence type="ECO:0000313" key="2">
    <source>
        <dbReference type="EMBL" id="EGF11221.1"/>
    </source>
</evidence>
<dbReference type="EMBL" id="AFAY01000021">
    <property type="protein sequence ID" value="EGF11221.1"/>
    <property type="molecule type" value="Genomic_DNA"/>
</dbReference>
<sequence>MGRRSLRNARHTRRRKKRFRRNAHPHPDPPPQGRGGRTKNTFSDGLKAA</sequence>
<organism evidence="2 3">
    <name type="scientific">Neisseria bacilliformis ATCC BAA-1200</name>
    <dbReference type="NCBI Taxonomy" id="888742"/>
    <lineage>
        <taxon>Bacteria</taxon>
        <taxon>Pseudomonadati</taxon>
        <taxon>Pseudomonadota</taxon>
        <taxon>Betaproteobacteria</taxon>
        <taxon>Neisseriales</taxon>
        <taxon>Neisseriaceae</taxon>
        <taxon>Neisseria</taxon>
    </lineage>
</organism>
<feature type="compositionally biased region" description="Basic residues" evidence="1">
    <location>
        <begin position="1"/>
        <end position="24"/>
    </location>
</feature>
<keyword evidence="3" id="KW-1185">Reference proteome</keyword>
<evidence type="ECO:0000313" key="3">
    <source>
        <dbReference type="Proteomes" id="UP000004105"/>
    </source>
</evidence>